<dbReference type="SMART" id="SM00671">
    <property type="entry name" value="SEL1"/>
    <property type="match status" value="3"/>
</dbReference>
<dbReference type="SUPFAM" id="SSF81901">
    <property type="entry name" value="HCP-like"/>
    <property type="match status" value="1"/>
</dbReference>
<evidence type="ECO:0000313" key="3">
    <source>
        <dbReference type="EMBL" id="CAL7938714.1"/>
    </source>
</evidence>
<proteinExistence type="inferred from homology"/>
<keyword evidence="4" id="KW-1185">Reference proteome</keyword>
<dbReference type="Pfam" id="PF08238">
    <property type="entry name" value="Sel1"/>
    <property type="match status" value="3"/>
</dbReference>
<comment type="caution">
    <text evidence="3">The sequence shown here is derived from an EMBL/GenBank/DDBJ whole genome shotgun (WGS) entry which is preliminary data.</text>
</comment>
<sequence length="233" mass="26648">MAGYDLKDPNEIEEYIKNLHIEYQFGCLSEKKPEVCHLLGDYKEAIIQHYKDAINVYKKNCDQYNYGRSCTKYGDYRVKGKHCEKDLTEAFKYLQKGCENGDANGCLRAGVLAVSEEKPEPDRKSQVLLGLKLLKKACDSKEEKACFYLSGIYLSGIEEIVEKNLKEAYVLSLKSCELGNPFACSNVSVMHKKGDGVQQNQELAQSFRKRADELFKDMKDFKQQIKFHQGINP</sequence>
<dbReference type="InterPro" id="IPR040239">
    <property type="entry name" value="HcpB-like"/>
</dbReference>
<comment type="similarity">
    <text evidence="1">Belongs to the hcp beta-lactamase family.</text>
</comment>
<dbReference type="InterPro" id="IPR006597">
    <property type="entry name" value="Sel1-like"/>
</dbReference>
<evidence type="ECO:0000313" key="4">
    <source>
        <dbReference type="Proteomes" id="UP001642520"/>
    </source>
</evidence>
<dbReference type="Proteomes" id="UP001642520">
    <property type="component" value="Unassembled WGS sequence"/>
</dbReference>
<name>A0ABP1NFL5_XYLVO</name>
<accession>A0ABP1NFL5</accession>
<dbReference type="PANTHER" id="PTHR13891:SF1">
    <property type="entry name" value="CYTOCHROME C OXIDASE ASSEMBLY FACTOR 7"/>
    <property type="match status" value="1"/>
</dbReference>
<evidence type="ECO:0000256" key="2">
    <source>
        <dbReference type="ARBA" id="ARBA00022737"/>
    </source>
</evidence>
<dbReference type="EMBL" id="CAXAJV020001289">
    <property type="protein sequence ID" value="CAL7938714.1"/>
    <property type="molecule type" value="Genomic_DNA"/>
</dbReference>
<reference evidence="3 4" key="1">
    <citation type="submission" date="2024-08" db="EMBL/GenBank/DDBJ databases">
        <authorList>
            <person name="Will J Nash"/>
            <person name="Angela Man"/>
            <person name="Seanna McTaggart"/>
            <person name="Kendall Baker"/>
            <person name="Tom Barker"/>
            <person name="Leah Catchpole"/>
            <person name="Alex Durrant"/>
            <person name="Karim Gharbi"/>
            <person name="Naomi Irish"/>
            <person name="Gemy Kaithakottil"/>
            <person name="Debby Ku"/>
            <person name="Aaliyah Providence"/>
            <person name="Felix Shaw"/>
            <person name="David Swarbreck"/>
            <person name="Chris Watkins"/>
            <person name="Ann M. McCartney"/>
            <person name="Giulio Formenti"/>
            <person name="Alice Mouton"/>
            <person name="Noel Vella"/>
            <person name="Bjorn M von Reumont"/>
            <person name="Adriana Vella"/>
            <person name="Wilfried Haerty"/>
        </authorList>
    </citation>
    <scope>NUCLEOTIDE SEQUENCE [LARGE SCALE GENOMIC DNA]</scope>
</reference>
<dbReference type="InterPro" id="IPR011990">
    <property type="entry name" value="TPR-like_helical_dom_sf"/>
</dbReference>
<dbReference type="Gene3D" id="1.25.40.10">
    <property type="entry name" value="Tetratricopeptide repeat domain"/>
    <property type="match status" value="2"/>
</dbReference>
<protein>
    <recommendedName>
        <fullName evidence="5">Cytochrome c oxidase assembly factor 7 homolog</fullName>
    </recommendedName>
</protein>
<evidence type="ECO:0008006" key="5">
    <source>
        <dbReference type="Google" id="ProtNLM"/>
    </source>
</evidence>
<keyword evidence="2" id="KW-0677">Repeat</keyword>
<gene>
    <name evidence="3" type="ORF">XYLVIOL_LOCUS3447</name>
</gene>
<dbReference type="PANTHER" id="PTHR13891">
    <property type="entry name" value="CYTOCHROME C OXIDASE ASSEMBLY FACTOR 7"/>
    <property type="match status" value="1"/>
</dbReference>
<organism evidence="3 4">
    <name type="scientific">Xylocopa violacea</name>
    <name type="common">Violet carpenter bee</name>
    <name type="synonym">Apis violacea</name>
    <dbReference type="NCBI Taxonomy" id="135666"/>
    <lineage>
        <taxon>Eukaryota</taxon>
        <taxon>Metazoa</taxon>
        <taxon>Ecdysozoa</taxon>
        <taxon>Arthropoda</taxon>
        <taxon>Hexapoda</taxon>
        <taxon>Insecta</taxon>
        <taxon>Pterygota</taxon>
        <taxon>Neoptera</taxon>
        <taxon>Endopterygota</taxon>
        <taxon>Hymenoptera</taxon>
        <taxon>Apocrita</taxon>
        <taxon>Aculeata</taxon>
        <taxon>Apoidea</taxon>
        <taxon>Anthophila</taxon>
        <taxon>Apidae</taxon>
        <taxon>Xylocopa</taxon>
        <taxon>Xylocopa</taxon>
    </lineage>
</organism>
<evidence type="ECO:0000256" key="1">
    <source>
        <dbReference type="ARBA" id="ARBA00008486"/>
    </source>
</evidence>